<comment type="caution">
    <text evidence="1">The sequence shown here is derived from an EMBL/GenBank/DDBJ whole genome shotgun (WGS) entry which is preliminary data.</text>
</comment>
<gene>
    <name evidence="1" type="ORF">SCF082_LOCUS27208</name>
</gene>
<proteinExistence type="predicted"/>
<dbReference type="EMBL" id="CAXAMM010020935">
    <property type="protein sequence ID" value="CAK9048987.1"/>
    <property type="molecule type" value="Genomic_DNA"/>
</dbReference>
<feature type="non-terminal residue" evidence="1">
    <location>
        <position position="1"/>
    </location>
</feature>
<dbReference type="Proteomes" id="UP001642464">
    <property type="component" value="Unassembled WGS sequence"/>
</dbReference>
<reference evidence="1 2" key="1">
    <citation type="submission" date="2024-02" db="EMBL/GenBank/DDBJ databases">
        <authorList>
            <person name="Chen Y."/>
            <person name="Shah S."/>
            <person name="Dougan E. K."/>
            <person name="Thang M."/>
            <person name="Chan C."/>
        </authorList>
    </citation>
    <scope>NUCLEOTIDE SEQUENCE [LARGE SCALE GENOMIC DNA]</scope>
</reference>
<protein>
    <submittedName>
        <fullName evidence="1">Uncharacterized protein</fullName>
    </submittedName>
</protein>
<organism evidence="1 2">
    <name type="scientific">Durusdinium trenchii</name>
    <dbReference type="NCBI Taxonomy" id="1381693"/>
    <lineage>
        <taxon>Eukaryota</taxon>
        <taxon>Sar</taxon>
        <taxon>Alveolata</taxon>
        <taxon>Dinophyceae</taxon>
        <taxon>Suessiales</taxon>
        <taxon>Symbiodiniaceae</taxon>
        <taxon>Durusdinium</taxon>
    </lineage>
</organism>
<keyword evidence="2" id="KW-1185">Reference proteome</keyword>
<sequence>ERAAGVARKRRQQRKKDAFQLVKKDDAERLAALLDNLEEGENWQDWRDYSGRTLVRCAAEVHAPNAKELLTKRTKARRER</sequence>
<accession>A0ABP0MBX9</accession>
<evidence type="ECO:0000313" key="1">
    <source>
        <dbReference type="EMBL" id="CAK9048987.1"/>
    </source>
</evidence>
<evidence type="ECO:0000313" key="2">
    <source>
        <dbReference type="Proteomes" id="UP001642464"/>
    </source>
</evidence>
<name>A0ABP0MBX9_9DINO</name>